<gene>
    <name evidence="1" type="ORF">GCM10007916_11100</name>
</gene>
<sequence>MSTLSSINAIQQKITDLAATNNNDKSPTGESFGKVLDLAMSAKSNTSSNTENSDTDLGALGALSAISGNTSIEAGFEGLFNELSVGIAGSFAAALAGEDSATEVAPTAEEKAAAAAALADETTEDTATLAAKDNIASKEVTDEAVSPFSGNKAVQMASSALSALEDSLFNKDEDEEEQQKS</sequence>
<dbReference type="Proteomes" id="UP001157353">
    <property type="component" value="Unassembled WGS sequence"/>
</dbReference>
<comment type="caution">
    <text evidence="1">The sequence shown here is derived from an EMBL/GenBank/DDBJ whole genome shotgun (WGS) entry which is preliminary data.</text>
</comment>
<evidence type="ECO:0000313" key="1">
    <source>
        <dbReference type="EMBL" id="GLS90043.1"/>
    </source>
</evidence>
<accession>A0ABQ6DYU3</accession>
<dbReference type="RefSeq" id="WP_284203166.1">
    <property type="nucleotide sequence ID" value="NZ_BSPQ01000002.1"/>
</dbReference>
<name>A0ABQ6DYU3_9GAMM</name>
<organism evidence="1 2">
    <name type="scientific">Psychromonas marina</name>
    <dbReference type="NCBI Taxonomy" id="88364"/>
    <lineage>
        <taxon>Bacteria</taxon>
        <taxon>Pseudomonadati</taxon>
        <taxon>Pseudomonadota</taxon>
        <taxon>Gammaproteobacteria</taxon>
        <taxon>Alteromonadales</taxon>
        <taxon>Psychromonadaceae</taxon>
        <taxon>Psychromonas</taxon>
    </lineage>
</organism>
<reference evidence="2" key="1">
    <citation type="journal article" date="2019" name="Int. J. Syst. Evol. Microbiol.">
        <title>The Global Catalogue of Microorganisms (GCM) 10K type strain sequencing project: providing services to taxonomists for standard genome sequencing and annotation.</title>
        <authorList>
            <consortium name="The Broad Institute Genomics Platform"/>
            <consortium name="The Broad Institute Genome Sequencing Center for Infectious Disease"/>
            <person name="Wu L."/>
            <person name="Ma J."/>
        </authorList>
    </citation>
    <scope>NUCLEOTIDE SEQUENCE [LARGE SCALE GENOMIC DNA]</scope>
    <source>
        <strain evidence="2">NBRC 103166</strain>
    </source>
</reference>
<proteinExistence type="predicted"/>
<dbReference type="EMBL" id="BSPQ01000002">
    <property type="protein sequence ID" value="GLS90043.1"/>
    <property type="molecule type" value="Genomic_DNA"/>
</dbReference>
<protein>
    <submittedName>
        <fullName evidence="1">Uncharacterized protein</fullName>
    </submittedName>
</protein>
<keyword evidence="2" id="KW-1185">Reference proteome</keyword>
<evidence type="ECO:0000313" key="2">
    <source>
        <dbReference type="Proteomes" id="UP001157353"/>
    </source>
</evidence>